<feature type="region of interest" description="Disordered" evidence="6">
    <location>
        <begin position="272"/>
        <end position="314"/>
    </location>
</feature>
<evidence type="ECO:0000256" key="5">
    <source>
        <dbReference type="ARBA" id="ARBA00038359"/>
    </source>
</evidence>
<comment type="similarity">
    <text evidence="5">Belongs to the SAT4 family.</text>
</comment>
<evidence type="ECO:0000313" key="9">
    <source>
        <dbReference type="EMBL" id="USW50678.1"/>
    </source>
</evidence>
<evidence type="ECO:0000259" key="8">
    <source>
        <dbReference type="Pfam" id="PF20684"/>
    </source>
</evidence>
<feature type="region of interest" description="Disordered" evidence="6">
    <location>
        <begin position="234"/>
        <end position="255"/>
    </location>
</feature>
<reference evidence="9" key="1">
    <citation type="submission" date="2022-06" db="EMBL/GenBank/DDBJ databases">
        <title>Complete genome sequences of two strains of the flax pathogen Septoria linicola.</title>
        <authorList>
            <person name="Lapalu N."/>
            <person name="Simon A."/>
            <person name="Demenou B."/>
            <person name="Paumier D."/>
            <person name="Guillot M.-P."/>
            <person name="Gout L."/>
            <person name="Valade R."/>
        </authorList>
    </citation>
    <scope>NUCLEOTIDE SEQUENCE</scope>
    <source>
        <strain evidence="9">SE15195</strain>
    </source>
</reference>
<dbReference type="InterPro" id="IPR052337">
    <property type="entry name" value="SAT4-like"/>
</dbReference>
<protein>
    <recommendedName>
        <fullName evidence="8">Rhodopsin domain-containing protein</fullName>
    </recommendedName>
</protein>
<dbReference type="Pfam" id="PF20684">
    <property type="entry name" value="Fung_rhodopsin"/>
    <property type="match status" value="1"/>
</dbReference>
<dbReference type="GO" id="GO:0016020">
    <property type="term" value="C:membrane"/>
    <property type="evidence" value="ECO:0007669"/>
    <property type="project" value="UniProtKB-SubCell"/>
</dbReference>
<evidence type="ECO:0000256" key="1">
    <source>
        <dbReference type="ARBA" id="ARBA00004141"/>
    </source>
</evidence>
<evidence type="ECO:0000313" key="10">
    <source>
        <dbReference type="Proteomes" id="UP001056384"/>
    </source>
</evidence>
<dbReference type="EMBL" id="CP099420">
    <property type="protein sequence ID" value="USW50678.1"/>
    <property type="molecule type" value="Genomic_DNA"/>
</dbReference>
<feature type="transmembrane region" description="Helical" evidence="7">
    <location>
        <begin position="197"/>
        <end position="220"/>
    </location>
</feature>
<dbReference type="PANTHER" id="PTHR33048">
    <property type="entry name" value="PTH11-LIKE INTEGRAL MEMBRANE PROTEIN (AFU_ORTHOLOGUE AFUA_5G11245)"/>
    <property type="match status" value="1"/>
</dbReference>
<feature type="transmembrane region" description="Helical" evidence="7">
    <location>
        <begin position="124"/>
        <end position="147"/>
    </location>
</feature>
<feature type="compositionally biased region" description="Polar residues" evidence="6">
    <location>
        <begin position="289"/>
        <end position="301"/>
    </location>
</feature>
<evidence type="ECO:0000256" key="2">
    <source>
        <dbReference type="ARBA" id="ARBA00022692"/>
    </source>
</evidence>
<accession>A0A9Q9APC6</accession>
<evidence type="ECO:0000256" key="7">
    <source>
        <dbReference type="SAM" id="Phobius"/>
    </source>
</evidence>
<proteinExistence type="inferred from homology"/>
<gene>
    <name evidence="9" type="ORF">Slin15195_G039970</name>
</gene>
<evidence type="ECO:0000256" key="4">
    <source>
        <dbReference type="ARBA" id="ARBA00023136"/>
    </source>
</evidence>
<evidence type="ECO:0000256" key="6">
    <source>
        <dbReference type="SAM" id="MobiDB-lite"/>
    </source>
</evidence>
<dbReference type="Proteomes" id="UP001056384">
    <property type="component" value="Chromosome 3"/>
</dbReference>
<keyword evidence="10" id="KW-1185">Reference proteome</keyword>
<sequence length="386" mass="43086">MALLIPLNTLVQLMTDNGLGADNYTLSPLQITLFLKYFFAFTIVYTVLVMLTKISILQLYLRIWAEDSVSIWFRRTCWFLVAVHVVTIAAFVFAEIFLCTPVAYSWNYWDGLHKGKCANRAAQLYALGAVNICYDVVVFILPLHNFLKLNISWRRKTGVLTIFMVGMLVTICSIVRLQYLVKIGHSSNPTWDYNNAVIWSIVECNFSVVATCMPAMAGLVQRIWSKLSGKPMSSIASSNGSRAPINPRQIDPEKPMTNDEMLKMRQAGSYNDSVTALDSSDPGAATSIKAKSNHSPTSSNGIELRHEPPSQTTATQLSYRDVNGRLHEVKVIDKPLDDYASVDPSVARANNSQTDALQNLRQADNVDWAVDHAPRDWQSGGPGRRF</sequence>
<feature type="transmembrane region" description="Helical" evidence="7">
    <location>
        <begin position="159"/>
        <end position="177"/>
    </location>
</feature>
<name>A0A9Q9APC6_9PEZI</name>
<feature type="transmembrane region" description="Helical" evidence="7">
    <location>
        <begin position="37"/>
        <end position="56"/>
    </location>
</feature>
<dbReference type="InterPro" id="IPR049326">
    <property type="entry name" value="Rhodopsin_dom_fungi"/>
</dbReference>
<evidence type="ECO:0000256" key="3">
    <source>
        <dbReference type="ARBA" id="ARBA00022989"/>
    </source>
</evidence>
<dbReference type="AlphaFoldDB" id="A0A9Q9APC6"/>
<keyword evidence="4 7" id="KW-0472">Membrane</keyword>
<feature type="domain" description="Rhodopsin" evidence="8">
    <location>
        <begin position="3"/>
        <end position="222"/>
    </location>
</feature>
<keyword evidence="3 7" id="KW-1133">Transmembrane helix</keyword>
<feature type="transmembrane region" description="Helical" evidence="7">
    <location>
        <begin position="77"/>
        <end position="104"/>
    </location>
</feature>
<dbReference type="PANTHER" id="PTHR33048:SF47">
    <property type="entry name" value="INTEGRAL MEMBRANE PROTEIN-RELATED"/>
    <property type="match status" value="1"/>
</dbReference>
<keyword evidence="2 7" id="KW-0812">Transmembrane</keyword>
<organism evidence="9 10">
    <name type="scientific">Septoria linicola</name>
    <dbReference type="NCBI Taxonomy" id="215465"/>
    <lineage>
        <taxon>Eukaryota</taxon>
        <taxon>Fungi</taxon>
        <taxon>Dikarya</taxon>
        <taxon>Ascomycota</taxon>
        <taxon>Pezizomycotina</taxon>
        <taxon>Dothideomycetes</taxon>
        <taxon>Dothideomycetidae</taxon>
        <taxon>Mycosphaerellales</taxon>
        <taxon>Mycosphaerellaceae</taxon>
        <taxon>Septoria</taxon>
    </lineage>
</organism>
<comment type="subcellular location">
    <subcellularLocation>
        <location evidence="1">Membrane</location>
        <topology evidence="1">Multi-pass membrane protein</topology>
    </subcellularLocation>
</comment>